<dbReference type="EMBL" id="CM010715">
    <property type="protein sequence ID" value="RZC46698.1"/>
    <property type="molecule type" value="Genomic_DNA"/>
</dbReference>
<keyword evidence="1" id="KW-0732">Signal</keyword>
<reference evidence="2 3" key="1">
    <citation type="journal article" date="2018" name="Science">
        <title>The opium poppy genome and morphinan production.</title>
        <authorList>
            <person name="Guo L."/>
            <person name="Winzer T."/>
            <person name="Yang X."/>
            <person name="Li Y."/>
            <person name="Ning Z."/>
            <person name="He Z."/>
            <person name="Teodor R."/>
            <person name="Lu Y."/>
            <person name="Bowser T.A."/>
            <person name="Graham I.A."/>
            <person name="Ye K."/>
        </authorList>
    </citation>
    <scope>NUCLEOTIDE SEQUENCE [LARGE SCALE GENOMIC DNA]</scope>
    <source>
        <strain evidence="3">cv. HN1</strain>
        <tissue evidence="2">Leaves</tissue>
    </source>
</reference>
<organism evidence="2 3">
    <name type="scientific">Papaver somniferum</name>
    <name type="common">Opium poppy</name>
    <dbReference type="NCBI Taxonomy" id="3469"/>
    <lineage>
        <taxon>Eukaryota</taxon>
        <taxon>Viridiplantae</taxon>
        <taxon>Streptophyta</taxon>
        <taxon>Embryophyta</taxon>
        <taxon>Tracheophyta</taxon>
        <taxon>Spermatophyta</taxon>
        <taxon>Magnoliopsida</taxon>
        <taxon>Ranunculales</taxon>
        <taxon>Papaveraceae</taxon>
        <taxon>Papaveroideae</taxon>
        <taxon>Papaver</taxon>
    </lineage>
</organism>
<keyword evidence="3" id="KW-1185">Reference proteome</keyword>
<proteinExistence type="predicted"/>
<dbReference type="Proteomes" id="UP000316621">
    <property type="component" value="Chromosome 1"/>
</dbReference>
<evidence type="ECO:0000313" key="2">
    <source>
        <dbReference type="EMBL" id="RZC46698.1"/>
    </source>
</evidence>
<gene>
    <name evidence="2" type="ORF">C5167_039648</name>
</gene>
<dbReference type="Gramene" id="RZC46698">
    <property type="protein sequence ID" value="RZC46698"/>
    <property type="gene ID" value="C5167_039648"/>
</dbReference>
<sequence>MALKILLYLFFFFCLLFLFSPELFAAEIYSKGKTIFFRYLSNLSAISRTDLYQSKSHSSLSLKSICYITETNRSSSPKTINRSTIHLLHVFDDSCSSLVLSRFVNF</sequence>
<protein>
    <submittedName>
        <fullName evidence="2">Uncharacterized protein</fullName>
    </submittedName>
</protein>
<accession>A0A4Y7IGU4</accession>
<feature type="chain" id="PRO_5021381923" evidence="1">
    <location>
        <begin position="26"/>
        <end position="106"/>
    </location>
</feature>
<evidence type="ECO:0000256" key="1">
    <source>
        <dbReference type="SAM" id="SignalP"/>
    </source>
</evidence>
<dbReference type="AlphaFoldDB" id="A0A4Y7IGU4"/>
<name>A0A4Y7IGU4_PAPSO</name>
<feature type="signal peptide" evidence="1">
    <location>
        <begin position="1"/>
        <end position="25"/>
    </location>
</feature>
<evidence type="ECO:0000313" key="3">
    <source>
        <dbReference type="Proteomes" id="UP000316621"/>
    </source>
</evidence>